<keyword evidence="1" id="KW-0472">Membrane</keyword>
<sequence>MKKKKIFFIIVIILFVLYVLNYSYGKLLWKNALHFPDNERAVVTVKYYADNGRSLELDEEKKDILFDLIKKEAQFAGYSSQGKFSPIMQEDDVYSVIITGDDYFSLLYLSKNPEKTVICANNRYIKLGTMRQTKSFLQKLFD</sequence>
<protein>
    <submittedName>
        <fullName evidence="2">Uncharacterized protein</fullName>
    </submittedName>
</protein>
<dbReference type="AlphaFoldDB" id="A0A9D2ENC8"/>
<organism evidence="2 3">
    <name type="scientific">Candidatus Anaerobutyricum stercoris</name>
    <dbReference type="NCBI Taxonomy" id="2838457"/>
    <lineage>
        <taxon>Bacteria</taxon>
        <taxon>Bacillati</taxon>
        <taxon>Bacillota</taxon>
        <taxon>Clostridia</taxon>
        <taxon>Lachnospirales</taxon>
        <taxon>Lachnospiraceae</taxon>
        <taxon>Anaerobutyricum</taxon>
    </lineage>
</organism>
<name>A0A9D2ENC8_9FIRM</name>
<keyword evidence="1" id="KW-0812">Transmembrane</keyword>
<proteinExistence type="predicted"/>
<accession>A0A9D2ENC8</accession>
<dbReference type="EMBL" id="DXBR01000106">
    <property type="protein sequence ID" value="HIZ40516.1"/>
    <property type="molecule type" value="Genomic_DNA"/>
</dbReference>
<comment type="caution">
    <text evidence="2">The sequence shown here is derived from an EMBL/GenBank/DDBJ whole genome shotgun (WGS) entry which is preliminary data.</text>
</comment>
<feature type="transmembrane region" description="Helical" evidence="1">
    <location>
        <begin position="6"/>
        <end position="24"/>
    </location>
</feature>
<evidence type="ECO:0000313" key="2">
    <source>
        <dbReference type="EMBL" id="HIZ40516.1"/>
    </source>
</evidence>
<dbReference type="Proteomes" id="UP000824049">
    <property type="component" value="Unassembled WGS sequence"/>
</dbReference>
<evidence type="ECO:0000313" key="3">
    <source>
        <dbReference type="Proteomes" id="UP000824049"/>
    </source>
</evidence>
<reference evidence="2" key="2">
    <citation type="submission" date="2021-04" db="EMBL/GenBank/DDBJ databases">
        <authorList>
            <person name="Gilroy R."/>
        </authorList>
    </citation>
    <scope>NUCLEOTIDE SEQUENCE</scope>
    <source>
        <strain evidence="2">CHK179-28034</strain>
    </source>
</reference>
<evidence type="ECO:0000256" key="1">
    <source>
        <dbReference type="SAM" id="Phobius"/>
    </source>
</evidence>
<keyword evidence="1" id="KW-1133">Transmembrane helix</keyword>
<reference evidence="2" key="1">
    <citation type="journal article" date="2021" name="PeerJ">
        <title>Extensive microbial diversity within the chicken gut microbiome revealed by metagenomics and culture.</title>
        <authorList>
            <person name="Gilroy R."/>
            <person name="Ravi A."/>
            <person name="Getino M."/>
            <person name="Pursley I."/>
            <person name="Horton D.L."/>
            <person name="Alikhan N.F."/>
            <person name="Baker D."/>
            <person name="Gharbi K."/>
            <person name="Hall N."/>
            <person name="Watson M."/>
            <person name="Adriaenssens E.M."/>
            <person name="Foster-Nyarko E."/>
            <person name="Jarju S."/>
            <person name="Secka A."/>
            <person name="Antonio M."/>
            <person name="Oren A."/>
            <person name="Chaudhuri R.R."/>
            <person name="La Ragione R."/>
            <person name="Hildebrand F."/>
            <person name="Pallen M.J."/>
        </authorList>
    </citation>
    <scope>NUCLEOTIDE SEQUENCE</scope>
    <source>
        <strain evidence="2">CHK179-28034</strain>
    </source>
</reference>
<gene>
    <name evidence="2" type="ORF">H9968_11480</name>
</gene>